<evidence type="ECO:0000256" key="3">
    <source>
        <dbReference type="ARBA" id="ARBA00022833"/>
    </source>
</evidence>
<feature type="compositionally biased region" description="Acidic residues" evidence="5">
    <location>
        <begin position="21"/>
        <end position="53"/>
    </location>
</feature>
<feature type="compositionally biased region" description="Acidic residues" evidence="5">
    <location>
        <begin position="333"/>
        <end position="342"/>
    </location>
</feature>
<dbReference type="OrthoDB" id="10055895at2759"/>
<organism evidence="7 8">
    <name type="scientific">Caenorhabditis angaria</name>
    <dbReference type="NCBI Taxonomy" id="860376"/>
    <lineage>
        <taxon>Eukaryota</taxon>
        <taxon>Metazoa</taxon>
        <taxon>Ecdysozoa</taxon>
        <taxon>Nematoda</taxon>
        <taxon>Chromadorea</taxon>
        <taxon>Rhabditida</taxon>
        <taxon>Rhabditina</taxon>
        <taxon>Rhabditomorpha</taxon>
        <taxon>Rhabditoidea</taxon>
        <taxon>Rhabditidae</taxon>
        <taxon>Peloderinae</taxon>
        <taxon>Caenorhabditis</taxon>
    </lineage>
</organism>
<feature type="region of interest" description="Disordered" evidence="5">
    <location>
        <begin position="1"/>
        <end position="53"/>
    </location>
</feature>
<keyword evidence="2 4" id="KW-0863">Zinc-finger</keyword>
<feature type="compositionally biased region" description="Basic and acidic residues" evidence="5">
    <location>
        <begin position="901"/>
        <end position="914"/>
    </location>
</feature>
<dbReference type="InterPro" id="IPR019786">
    <property type="entry name" value="Zinc_finger_PHD-type_CS"/>
</dbReference>
<feature type="domain" description="PHD-type" evidence="6">
    <location>
        <begin position="485"/>
        <end position="535"/>
    </location>
</feature>
<feature type="compositionally biased region" description="Basic and acidic residues" evidence="5">
    <location>
        <begin position="398"/>
        <end position="409"/>
    </location>
</feature>
<dbReference type="CDD" id="cd15543">
    <property type="entry name" value="PHD_RSF1"/>
    <property type="match status" value="1"/>
</dbReference>
<dbReference type="PANTHER" id="PTHR14296:SF16">
    <property type="entry name" value="REMODELING AND SPACING FACTOR 1"/>
    <property type="match status" value="1"/>
</dbReference>
<evidence type="ECO:0000256" key="2">
    <source>
        <dbReference type="ARBA" id="ARBA00022771"/>
    </source>
</evidence>
<evidence type="ECO:0000256" key="5">
    <source>
        <dbReference type="SAM" id="MobiDB-lite"/>
    </source>
</evidence>
<dbReference type="InterPro" id="IPR013083">
    <property type="entry name" value="Znf_RING/FYVE/PHD"/>
</dbReference>
<dbReference type="PANTHER" id="PTHR14296">
    <property type="entry name" value="REMODELING AND SPACING FACTOR 1"/>
    <property type="match status" value="1"/>
</dbReference>
<keyword evidence="1" id="KW-0479">Metal-binding</keyword>
<feature type="compositionally biased region" description="Basic and acidic residues" evidence="5">
    <location>
        <begin position="669"/>
        <end position="679"/>
    </location>
</feature>
<accession>A0A9P1J3B2</accession>
<dbReference type="SMART" id="SM00249">
    <property type="entry name" value="PHD"/>
    <property type="match status" value="1"/>
</dbReference>
<protein>
    <recommendedName>
        <fullName evidence="6">PHD-type domain-containing protein</fullName>
    </recommendedName>
</protein>
<feature type="compositionally biased region" description="Basic and acidic residues" evidence="5">
    <location>
        <begin position="1"/>
        <end position="20"/>
    </location>
</feature>
<sequence>MELEKEKDEEEKKPAMKTEEEIGNDDESDTEQVSENDIKEEDQEEEEEVEEEEILPPPVVELKELHSNPDFAVVCSFFNKFSLMGNLRHLSFGKLETLFTTYENNKVPRELIDLHVFLLRRIKYQHATVDNWEKYLRKCLASDPTTVEELTRIERYGGYAYISIADKIRILKALCELQIELNAKFREAIMQTCRNIDFRLIPVGTDRYGLSYWYQQDNECTMRLYTEEADDHCGSTWTLAAKTHDELKTLIENLEKDDLGYDKSLDPLEKQKLTDIQKGKIPVGHTDKKGTYLDTYIDQSSVQKLKDEVLKKKTERNNRKTGTHTKVRKFVEEEPEEEEVEEEKPKVEDDQEDKEDEVEIPEELLEGRRPRRGASIKAASNLKKVLGVGTTPKRTPKKTTEKKASVEPSDHEDEEDEDDNEDEDEEVSEDEQEDSGDEFRPKSEKKKSKKKRVKKRKATPSDDEDDESVEDEEIVVKERKVATGDAACGKCKTSKDWEVLLLCDCCDDAWHTYCLKPVLWFVPDGDWYCPKCKHGRLINRLKVVEERLNVDLDLKAIEDKKKQAAAERLRREMEHIGVNLNNIIQTHQVLLQPQKQSSSSESEDDGTQRKSKKKAVKKMSNWNKPKPQNNVPVYVGGRRSCRNTNKVDYKGSEFDQMINEAVENIDGAPLKEVKPPKEPELDENGVPIPKAPRGKKRAKLNDLDAVVDSDGSNNYEEEQEETPSEEEEEAEIDSGSDFEDELPKTSKHRSRRSKTGGRRNGGGGGKGRGRRNRSWSGSSTEEEEDDWIASDSDDGYSNKRKRKIRYESEPEEEEEDVEKSTTGRPLRRAVKSSDKKIVISDDDSDAENCGPVPKKKSKKGTSDDEFEVENDNEGEEDDEEEEEMDEDNDEEEDEEDDDSDKDSNDSEPRGEIKRMAGAPPSQQLPVRPVRPQISAKRPRIKPDSKKEKTPESDENDDEEDVPTKKPDVALQNSLWTPGNLPENFQPMIANPYLRPAETTSPSKIASNTAEQNALPVSNPYANVSQKKDDLQTKPSGAANYLAL</sequence>
<dbReference type="PROSITE" id="PS50016">
    <property type="entry name" value="ZF_PHD_2"/>
    <property type="match status" value="1"/>
</dbReference>
<dbReference type="Gene3D" id="3.30.40.10">
    <property type="entry name" value="Zinc/RING finger domain, C3HC4 (zinc finger)"/>
    <property type="match status" value="1"/>
</dbReference>
<evidence type="ECO:0000313" key="7">
    <source>
        <dbReference type="EMBL" id="CAI5455492.1"/>
    </source>
</evidence>
<dbReference type="Pfam" id="PF00628">
    <property type="entry name" value="PHD"/>
    <property type="match status" value="1"/>
</dbReference>
<evidence type="ECO:0000256" key="4">
    <source>
        <dbReference type="PROSITE-ProRule" id="PRU00146"/>
    </source>
</evidence>
<dbReference type="AlphaFoldDB" id="A0A9P1J3B2"/>
<feature type="compositionally biased region" description="Basic residues" evidence="5">
    <location>
        <begin position="443"/>
        <end position="458"/>
    </location>
</feature>
<feature type="compositionally biased region" description="Acidic residues" evidence="5">
    <location>
        <begin position="715"/>
        <end position="740"/>
    </location>
</feature>
<feature type="compositionally biased region" description="Polar residues" evidence="5">
    <location>
        <begin position="997"/>
        <end position="1024"/>
    </location>
</feature>
<dbReference type="EMBL" id="CANHGI010000006">
    <property type="protein sequence ID" value="CAI5455492.1"/>
    <property type="molecule type" value="Genomic_DNA"/>
</dbReference>
<name>A0A9P1J3B2_9PELO</name>
<feature type="compositionally biased region" description="Acidic residues" evidence="5">
    <location>
        <begin position="349"/>
        <end position="364"/>
    </location>
</feature>
<feature type="region of interest" description="Disordered" evidence="5">
    <location>
        <begin position="665"/>
        <end position="1043"/>
    </location>
</feature>
<dbReference type="InterPro" id="IPR028938">
    <property type="entry name" value="Rsf1-like"/>
</dbReference>
<evidence type="ECO:0000259" key="6">
    <source>
        <dbReference type="PROSITE" id="PS50016"/>
    </source>
</evidence>
<evidence type="ECO:0000313" key="8">
    <source>
        <dbReference type="Proteomes" id="UP001152747"/>
    </source>
</evidence>
<dbReference type="GO" id="GO:0045892">
    <property type="term" value="P:negative regulation of DNA-templated transcription"/>
    <property type="evidence" value="ECO:0007669"/>
    <property type="project" value="TreeGrafter"/>
</dbReference>
<dbReference type="InterPro" id="IPR019787">
    <property type="entry name" value="Znf_PHD-finger"/>
</dbReference>
<dbReference type="SUPFAM" id="SSF57903">
    <property type="entry name" value="FYVE/PHD zinc finger"/>
    <property type="match status" value="1"/>
</dbReference>
<feature type="compositionally biased region" description="Acidic residues" evidence="5">
    <location>
        <begin position="863"/>
        <end position="900"/>
    </location>
</feature>
<comment type="caution">
    <text evidence="7">The sequence shown here is derived from an EMBL/GenBank/DDBJ whole genome shotgun (WGS) entry which is preliminary data.</text>
</comment>
<feature type="region of interest" description="Disordered" evidence="5">
    <location>
        <begin position="308"/>
        <end position="471"/>
    </location>
</feature>
<feature type="compositionally biased region" description="Basic and acidic residues" evidence="5">
    <location>
        <begin position="308"/>
        <end position="318"/>
    </location>
</feature>
<feature type="compositionally biased region" description="Basic residues" evidence="5">
    <location>
        <begin position="319"/>
        <end position="328"/>
    </location>
</feature>
<dbReference type="GO" id="GO:0031213">
    <property type="term" value="C:RSF complex"/>
    <property type="evidence" value="ECO:0007669"/>
    <property type="project" value="InterPro"/>
</dbReference>
<feature type="region of interest" description="Disordered" evidence="5">
    <location>
        <begin position="590"/>
        <end position="639"/>
    </location>
</feature>
<dbReference type="InterPro" id="IPR001965">
    <property type="entry name" value="Znf_PHD"/>
</dbReference>
<dbReference type="InterPro" id="IPR011011">
    <property type="entry name" value="Znf_FYVE_PHD"/>
</dbReference>
<evidence type="ECO:0000256" key="1">
    <source>
        <dbReference type="ARBA" id="ARBA00022723"/>
    </source>
</evidence>
<keyword evidence="3" id="KW-0862">Zinc</keyword>
<feature type="compositionally biased region" description="Acidic residues" evidence="5">
    <location>
        <begin position="461"/>
        <end position="471"/>
    </location>
</feature>
<dbReference type="Proteomes" id="UP001152747">
    <property type="component" value="Unassembled WGS sequence"/>
</dbReference>
<dbReference type="GO" id="GO:0008270">
    <property type="term" value="F:zinc ion binding"/>
    <property type="evidence" value="ECO:0007669"/>
    <property type="project" value="UniProtKB-KW"/>
</dbReference>
<proteinExistence type="predicted"/>
<gene>
    <name evidence="7" type="ORF">CAMP_LOCUS18129</name>
</gene>
<reference evidence="7" key="1">
    <citation type="submission" date="2022-11" db="EMBL/GenBank/DDBJ databases">
        <authorList>
            <person name="Kikuchi T."/>
        </authorList>
    </citation>
    <scope>NUCLEOTIDE SEQUENCE</scope>
    <source>
        <strain evidence="7">PS1010</strain>
    </source>
</reference>
<feature type="compositionally biased region" description="Acidic residues" evidence="5">
    <location>
        <begin position="410"/>
        <end position="436"/>
    </location>
</feature>
<feature type="compositionally biased region" description="Basic and acidic residues" evidence="5">
    <location>
        <begin position="940"/>
        <end position="951"/>
    </location>
</feature>
<dbReference type="PROSITE" id="PS01359">
    <property type="entry name" value="ZF_PHD_1"/>
    <property type="match status" value="1"/>
</dbReference>
<dbReference type="GO" id="GO:0042393">
    <property type="term" value="F:histone binding"/>
    <property type="evidence" value="ECO:0007669"/>
    <property type="project" value="TreeGrafter"/>
</dbReference>
<feature type="compositionally biased region" description="Basic residues" evidence="5">
    <location>
        <begin position="745"/>
        <end position="757"/>
    </location>
</feature>
<feature type="compositionally biased region" description="Acidic residues" evidence="5">
    <location>
        <begin position="780"/>
        <end position="794"/>
    </location>
</feature>
<keyword evidence="8" id="KW-1185">Reference proteome</keyword>